<protein>
    <submittedName>
        <fullName evidence="2">Uncharacterized protein</fullName>
    </submittedName>
</protein>
<name>A0ABW3ELG3_9ACTN</name>
<feature type="coiled-coil region" evidence="1">
    <location>
        <begin position="58"/>
        <end position="85"/>
    </location>
</feature>
<keyword evidence="3" id="KW-1185">Reference proteome</keyword>
<sequence length="227" mass="24649">MAPPPTSVQVQQKVDEVHARRLAAGDDDLHLWSDTTADVIVYAVRNRRVPREVGVADARAALLLIRDQRAQLDALELEALEICREDPAHRVPWSALAEDMGLSTPQAADQRRDRLRRAVAARSHRAAAGPEDAERAWTLQNGARIRSAAAALVRAAADVMAVGDAEAADVMEDLDSCLDDYRASHLQHAALLHYFGALADALGERSATIPAVRTAAELRREYLAATA</sequence>
<accession>A0ABW3ELG3</accession>
<organism evidence="2 3">
    <name type="scientific">Actinomadura sediminis</name>
    <dbReference type="NCBI Taxonomy" id="1038904"/>
    <lineage>
        <taxon>Bacteria</taxon>
        <taxon>Bacillati</taxon>
        <taxon>Actinomycetota</taxon>
        <taxon>Actinomycetes</taxon>
        <taxon>Streptosporangiales</taxon>
        <taxon>Thermomonosporaceae</taxon>
        <taxon>Actinomadura</taxon>
    </lineage>
</organism>
<evidence type="ECO:0000313" key="3">
    <source>
        <dbReference type="Proteomes" id="UP001596972"/>
    </source>
</evidence>
<dbReference type="EMBL" id="JBHTJA010000010">
    <property type="protein sequence ID" value="MFD0900369.1"/>
    <property type="molecule type" value="Genomic_DNA"/>
</dbReference>
<reference evidence="3" key="1">
    <citation type="journal article" date="2019" name="Int. J. Syst. Evol. Microbiol.">
        <title>The Global Catalogue of Microorganisms (GCM) 10K type strain sequencing project: providing services to taxonomists for standard genome sequencing and annotation.</title>
        <authorList>
            <consortium name="The Broad Institute Genomics Platform"/>
            <consortium name="The Broad Institute Genome Sequencing Center for Infectious Disease"/>
            <person name="Wu L."/>
            <person name="Ma J."/>
        </authorList>
    </citation>
    <scope>NUCLEOTIDE SEQUENCE [LARGE SCALE GENOMIC DNA]</scope>
    <source>
        <strain evidence="3">JCM 31202</strain>
    </source>
</reference>
<evidence type="ECO:0000313" key="2">
    <source>
        <dbReference type="EMBL" id="MFD0900369.1"/>
    </source>
</evidence>
<evidence type="ECO:0000256" key="1">
    <source>
        <dbReference type="SAM" id="Coils"/>
    </source>
</evidence>
<keyword evidence="1" id="KW-0175">Coiled coil</keyword>
<comment type="caution">
    <text evidence="2">The sequence shown here is derived from an EMBL/GenBank/DDBJ whole genome shotgun (WGS) entry which is preliminary data.</text>
</comment>
<gene>
    <name evidence="2" type="ORF">ACFQ11_08195</name>
</gene>
<proteinExistence type="predicted"/>
<dbReference type="Proteomes" id="UP001596972">
    <property type="component" value="Unassembled WGS sequence"/>
</dbReference>
<dbReference type="RefSeq" id="WP_378297353.1">
    <property type="nucleotide sequence ID" value="NZ_JBHTJA010000010.1"/>
</dbReference>